<protein>
    <submittedName>
        <fullName evidence="1">Uncharacterized protein</fullName>
    </submittedName>
</protein>
<gene>
    <name evidence="1" type="ORF">NNIBIDOC_00092</name>
</gene>
<proteinExistence type="predicted"/>
<dbReference type="EMBL" id="MK356558">
    <property type="protein sequence ID" value="QBM91422.1"/>
    <property type="molecule type" value="Genomic_DNA"/>
</dbReference>
<reference evidence="1" key="1">
    <citation type="submission" date="2019-01" db="EMBL/GenBank/DDBJ databases">
        <title>Salmonella strain 1423 plasmid sequences.</title>
        <authorList>
            <person name="Chen K."/>
            <person name="Chen S."/>
        </authorList>
    </citation>
    <scope>NUCLEOTIDE SEQUENCE</scope>
    <source>
        <strain evidence="1">Sa1423</strain>
        <plasmid evidence="1">pSa1423-160k</plasmid>
    </source>
</reference>
<accession>A0A482EVI1</accession>
<name>A0A482EVI1_SALSP</name>
<keyword evidence="1" id="KW-0614">Plasmid</keyword>
<sequence length="76" mass="8788">MLIALSAIHQPSVNEIGLVSMCCFSGRWRYLSLVLSFRSVYVLRHDWGNFDGETCFENLHRGADDYYPDTTVLRLM</sequence>
<dbReference type="AlphaFoldDB" id="A0A482EVI1"/>
<geneLocation type="plasmid" evidence="1">
    <name>pSa1423-160k</name>
</geneLocation>
<organism evidence="1">
    <name type="scientific">Salmonella sp</name>
    <dbReference type="NCBI Taxonomy" id="599"/>
    <lineage>
        <taxon>Bacteria</taxon>
        <taxon>Pseudomonadati</taxon>
        <taxon>Pseudomonadota</taxon>
        <taxon>Gammaproteobacteria</taxon>
        <taxon>Enterobacterales</taxon>
        <taxon>Enterobacteriaceae</taxon>
        <taxon>Salmonella</taxon>
    </lineage>
</organism>
<evidence type="ECO:0000313" key="1">
    <source>
        <dbReference type="EMBL" id="QBM91422.1"/>
    </source>
</evidence>